<evidence type="ECO:0000256" key="11">
    <source>
        <dbReference type="RuleBase" id="RU361240"/>
    </source>
</evidence>
<dbReference type="PANTHER" id="PTHR12147">
    <property type="entry name" value="METALLOPEPTIDASE M28 FAMILY MEMBER"/>
    <property type="match status" value="1"/>
</dbReference>
<feature type="signal peptide" evidence="11">
    <location>
        <begin position="1"/>
        <end position="21"/>
    </location>
</feature>
<comment type="subcellular location">
    <subcellularLocation>
        <location evidence="2">Secreted</location>
    </subcellularLocation>
</comment>
<keyword evidence="10" id="KW-0325">Glycoprotein</keyword>
<keyword evidence="9 11" id="KW-0862">Zinc</keyword>
<keyword evidence="13" id="KW-0031">Aminopeptidase</keyword>
<evidence type="ECO:0000256" key="1">
    <source>
        <dbReference type="ARBA" id="ARBA00001947"/>
    </source>
</evidence>
<dbReference type="Gene3D" id="3.40.630.10">
    <property type="entry name" value="Zn peptidases"/>
    <property type="match status" value="1"/>
</dbReference>
<evidence type="ECO:0000256" key="4">
    <source>
        <dbReference type="ARBA" id="ARBA00022525"/>
    </source>
</evidence>
<evidence type="ECO:0000256" key="3">
    <source>
        <dbReference type="ARBA" id="ARBA00005634"/>
    </source>
</evidence>
<evidence type="ECO:0000256" key="8">
    <source>
        <dbReference type="ARBA" id="ARBA00022801"/>
    </source>
</evidence>
<evidence type="ECO:0000313" key="14">
    <source>
        <dbReference type="Proteomes" id="UP000800041"/>
    </source>
</evidence>
<dbReference type="EMBL" id="ML977137">
    <property type="protein sequence ID" value="KAF1992553.1"/>
    <property type="molecule type" value="Genomic_DNA"/>
</dbReference>
<keyword evidence="6 11" id="KW-0479">Metal-binding</keyword>
<evidence type="ECO:0000256" key="5">
    <source>
        <dbReference type="ARBA" id="ARBA00022670"/>
    </source>
</evidence>
<dbReference type="OrthoDB" id="10013407at2759"/>
<dbReference type="GO" id="GO:0005576">
    <property type="term" value="C:extracellular region"/>
    <property type="evidence" value="ECO:0007669"/>
    <property type="project" value="UniProtKB-SubCell"/>
</dbReference>
<keyword evidence="14" id="KW-1185">Reference proteome</keyword>
<evidence type="ECO:0000256" key="6">
    <source>
        <dbReference type="ARBA" id="ARBA00022723"/>
    </source>
</evidence>
<keyword evidence="8 11" id="KW-0378">Hydrolase</keyword>
<dbReference type="EC" id="3.4.-.-" evidence="11"/>
<dbReference type="Pfam" id="PF04389">
    <property type="entry name" value="Peptidase_M28"/>
    <property type="match status" value="1"/>
</dbReference>
<dbReference type="SUPFAM" id="SSF53187">
    <property type="entry name" value="Zn-dependent exopeptidases"/>
    <property type="match status" value="1"/>
</dbReference>
<protein>
    <recommendedName>
        <fullName evidence="11">Peptide hydrolase</fullName>
        <ecNumber evidence="11">3.4.-.-</ecNumber>
    </recommendedName>
</protein>
<dbReference type="GO" id="GO:0006508">
    <property type="term" value="P:proteolysis"/>
    <property type="evidence" value="ECO:0007669"/>
    <property type="project" value="UniProtKB-KW"/>
</dbReference>
<evidence type="ECO:0000313" key="13">
    <source>
        <dbReference type="EMBL" id="KAF1992553.1"/>
    </source>
</evidence>
<proteinExistence type="inferred from homology"/>
<dbReference type="GO" id="GO:0008235">
    <property type="term" value="F:metalloexopeptidase activity"/>
    <property type="evidence" value="ECO:0007669"/>
    <property type="project" value="InterPro"/>
</dbReference>
<dbReference type="InterPro" id="IPR007484">
    <property type="entry name" value="Peptidase_M28"/>
</dbReference>
<keyword evidence="4" id="KW-0964">Secreted</keyword>
<accession>A0A6G1HH99</accession>
<dbReference type="PANTHER" id="PTHR12147:SF26">
    <property type="entry name" value="PEPTIDASE M28 DOMAIN-CONTAINING PROTEIN"/>
    <property type="match status" value="1"/>
</dbReference>
<evidence type="ECO:0000259" key="12">
    <source>
        <dbReference type="Pfam" id="PF04389"/>
    </source>
</evidence>
<feature type="domain" description="Peptidase M28" evidence="12">
    <location>
        <begin position="149"/>
        <end position="364"/>
    </location>
</feature>
<dbReference type="Proteomes" id="UP000800041">
    <property type="component" value="Unassembled WGS sequence"/>
</dbReference>
<keyword evidence="5 11" id="KW-0645">Protease</keyword>
<dbReference type="AlphaFoldDB" id="A0A6G1HH99"/>
<evidence type="ECO:0000256" key="7">
    <source>
        <dbReference type="ARBA" id="ARBA00022729"/>
    </source>
</evidence>
<gene>
    <name evidence="13" type="ORF">K402DRAFT_388200</name>
</gene>
<name>A0A6G1HH99_9PEZI</name>
<sequence length="491" mass="52592">MRYILFSVFVSSLSFPSLSTAQNTSLPLPPFPPTNLPTCSNATIPWPLDSSSIGHPLNPQQPPSDLKTLLTSISPTRIRATVEKLVSFGTRHTLSTQNSTTRGIGAARDWIEAELRGYAESSGGRMTVEVSGYVQGVGPRVPFPVRVGNVVAVLRGSGEEEGGEGGKGRTYVVSGHYDCRVSDVMDFEGDAPGADDDASGVAVMLELARLLSPTQPLATILFAAVAGEEQSLLGSAHLASTLKAANVNVEAMLNNDIVGSPRSDSGRSDPFVVRLFAQGTPLTEAPEVAGQRVTIGGENDSPARELARFVRDVAANEDTGMDVAVIYRLDRYLRGGDHSSFLQQGFPAIRFTEPNEDYAHQHQDVRVVDGVQYGDLPEFCDWDYISRVTRVNMATLWSLANGPGMPRGVYLNSSLLTNESQLFWDKDESGEVQGYEVVWRATDAPDWTHGVVVGGVGTVTLGLSRDNIVFGVRALGKGGLRGVAVLPFPSG</sequence>
<dbReference type="GO" id="GO:0004177">
    <property type="term" value="F:aminopeptidase activity"/>
    <property type="evidence" value="ECO:0007669"/>
    <property type="project" value="UniProtKB-KW"/>
</dbReference>
<comment type="cofactor">
    <cofactor evidence="1">
        <name>Zn(2+)</name>
        <dbReference type="ChEBI" id="CHEBI:29105"/>
    </cofactor>
</comment>
<dbReference type="GO" id="GO:0046872">
    <property type="term" value="F:metal ion binding"/>
    <property type="evidence" value="ECO:0007669"/>
    <property type="project" value="UniProtKB-KW"/>
</dbReference>
<comment type="similarity">
    <text evidence="3">Belongs to the peptidase M28 family. M28B subfamily.</text>
</comment>
<keyword evidence="7 11" id="KW-0732">Signal</keyword>
<evidence type="ECO:0000256" key="10">
    <source>
        <dbReference type="ARBA" id="ARBA00023180"/>
    </source>
</evidence>
<evidence type="ECO:0000256" key="9">
    <source>
        <dbReference type="ARBA" id="ARBA00022833"/>
    </source>
</evidence>
<dbReference type="InterPro" id="IPR045175">
    <property type="entry name" value="M28_fam"/>
</dbReference>
<evidence type="ECO:0000256" key="2">
    <source>
        <dbReference type="ARBA" id="ARBA00004613"/>
    </source>
</evidence>
<feature type="chain" id="PRO_5026372254" description="Peptide hydrolase" evidence="11">
    <location>
        <begin position="22"/>
        <end position="491"/>
    </location>
</feature>
<reference evidence="13" key="1">
    <citation type="journal article" date="2020" name="Stud. Mycol.">
        <title>101 Dothideomycetes genomes: a test case for predicting lifestyles and emergence of pathogens.</title>
        <authorList>
            <person name="Haridas S."/>
            <person name="Albert R."/>
            <person name="Binder M."/>
            <person name="Bloem J."/>
            <person name="Labutti K."/>
            <person name="Salamov A."/>
            <person name="Andreopoulos B."/>
            <person name="Baker S."/>
            <person name="Barry K."/>
            <person name="Bills G."/>
            <person name="Bluhm B."/>
            <person name="Cannon C."/>
            <person name="Castanera R."/>
            <person name="Culley D."/>
            <person name="Daum C."/>
            <person name="Ezra D."/>
            <person name="Gonzalez J."/>
            <person name="Henrissat B."/>
            <person name="Kuo A."/>
            <person name="Liang C."/>
            <person name="Lipzen A."/>
            <person name="Lutzoni F."/>
            <person name="Magnuson J."/>
            <person name="Mondo S."/>
            <person name="Nolan M."/>
            <person name="Ohm R."/>
            <person name="Pangilinan J."/>
            <person name="Park H.-J."/>
            <person name="Ramirez L."/>
            <person name="Alfaro M."/>
            <person name="Sun H."/>
            <person name="Tritt A."/>
            <person name="Yoshinaga Y."/>
            <person name="Zwiers L.-H."/>
            <person name="Turgeon B."/>
            <person name="Goodwin S."/>
            <person name="Spatafora J."/>
            <person name="Crous P."/>
            <person name="Grigoriev I."/>
        </authorList>
    </citation>
    <scope>NUCLEOTIDE SEQUENCE</scope>
    <source>
        <strain evidence="13">CBS 113979</strain>
    </source>
</reference>
<organism evidence="13 14">
    <name type="scientific">Aulographum hederae CBS 113979</name>
    <dbReference type="NCBI Taxonomy" id="1176131"/>
    <lineage>
        <taxon>Eukaryota</taxon>
        <taxon>Fungi</taxon>
        <taxon>Dikarya</taxon>
        <taxon>Ascomycota</taxon>
        <taxon>Pezizomycotina</taxon>
        <taxon>Dothideomycetes</taxon>
        <taxon>Pleosporomycetidae</taxon>
        <taxon>Aulographales</taxon>
        <taxon>Aulographaceae</taxon>
    </lineage>
</organism>